<keyword evidence="2" id="KW-0812">Transmembrane</keyword>
<keyword evidence="2" id="KW-1133">Transmembrane helix</keyword>
<dbReference type="AlphaFoldDB" id="A0A8J7QS94"/>
<organism evidence="3 4">
    <name type="scientific">Acanthopleuribacter pedis</name>
    <dbReference type="NCBI Taxonomy" id="442870"/>
    <lineage>
        <taxon>Bacteria</taxon>
        <taxon>Pseudomonadati</taxon>
        <taxon>Acidobacteriota</taxon>
        <taxon>Holophagae</taxon>
        <taxon>Acanthopleuribacterales</taxon>
        <taxon>Acanthopleuribacteraceae</taxon>
        <taxon>Acanthopleuribacter</taxon>
    </lineage>
</organism>
<dbReference type="EMBL" id="JAFREP010000080">
    <property type="protein sequence ID" value="MBO1323495.1"/>
    <property type="molecule type" value="Genomic_DNA"/>
</dbReference>
<protein>
    <submittedName>
        <fullName evidence="3">Uncharacterized protein</fullName>
    </submittedName>
</protein>
<dbReference type="RefSeq" id="WP_207863646.1">
    <property type="nucleotide sequence ID" value="NZ_JAFREP010000080.1"/>
</dbReference>
<dbReference type="Proteomes" id="UP000664417">
    <property type="component" value="Unassembled WGS sequence"/>
</dbReference>
<evidence type="ECO:0000256" key="2">
    <source>
        <dbReference type="SAM" id="Phobius"/>
    </source>
</evidence>
<accession>A0A8J7QS94</accession>
<name>A0A8J7QS94_9BACT</name>
<reference evidence="3" key="1">
    <citation type="submission" date="2021-03" db="EMBL/GenBank/DDBJ databases">
        <authorList>
            <person name="Wang G."/>
        </authorList>
    </citation>
    <scope>NUCLEOTIDE SEQUENCE</scope>
    <source>
        <strain evidence="3">KCTC 12899</strain>
    </source>
</reference>
<evidence type="ECO:0000256" key="1">
    <source>
        <dbReference type="SAM" id="MobiDB-lite"/>
    </source>
</evidence>
<sequence length="342" mass="38229">MKFNPVTSTVVLGMTLNRCYTLKQAAMLGPLNDVERLRRRFFSLSQNHSFDGWLPRTKESPTHYRARMKKELGLLGDFIHIRTSRGENRRPYNAYSGAIYKHALGDNLLHLAALSLCHLIVAGDFRLRGPYLTSKNEHDEIIDFFSYILPEDKAMIFTSDWADLLPLCGFLSALNWGCGKPSLLPSEPAPEILRTIFFYRAVRPRLPLPETEEITTQFELVGPQVALIPFESPQRSETPKKPPFCLYIYGWLLGAAAACILGLLLRPSPPEDLPYPEVIMPLDAGFPPLNTDNRFEDQNVKELLPRVIAPVPTPVINDYGSIGRVGESPGTSSGMGKSGSDD</sequence>
<comment type="caution">
    <text evidence="3">The sequence shown here is derived from an EMBL/GenBank/DDBJ whole genome shotgun (WGS) entry which is preliminary data.</text>
</comment>
<feature type="region of interest" description="Disordered" evidence="1">
    <location>
        <begin position="320"/>
        <end position="342"/>
    </location>
</feature>
<gene>
    <name evidence="3" type="ORF">J3U88_33820</name>
</gene>
<feature type="transmembrane region" description="Helical" evidence="2">
    <location>
        <begin position="246"/>
        <end position="265"/>
    </location>
</feature>
<keyword evidence="2" id="KW-0472">Membrane</keyword>
<proteinExistence type="predicted"/>
<evidence type="ECO:0000313" key="3">
    <source>
        <dbReference type="EMBL" id="MBO1323495.1"/>
    </source>
</evidence>
<keyword evidence="4" id="KW-1185">Reference proteome</keyword>
<evidence type="ECO:0000313" key="4">
    <source>
        <dbReference type="Proteomes" id="UP000664417"/>
    </source>
</evidence>